<dbReference type="RefSeq" id="XP_031027153.1">
    <property type="nucleotide sequence ID" value="XM_031167023.1"/>
</dbReference>
<dbReference type="AlphaFoldDB" id="A0A507CHL5"/>
<keyword evidence="3" id="KW-0326">Glycosidase</keyword>
<dbReference type="InterPro" id="IPR013780">
    <property type="entry name" value="Glyco_hydro_b"/>
</dbReference>
<dbReference type="STRING" id="1806994.A0A507CHL5"/>
<dbReference type="PANTHER" id="PTHR31308">
    <property type="match status" value="1"/>
</dbReference>
<dbReference type="Proteomes" id="UP000319731">
    <property type="component" value="Unassembled WGS sequence"/>
</dbReference>
<dbReference type="GO" id="GO:1904462">
    <property type="term" value="P:ergosteryl 3-beta-D-glucoside catabolic process"/>
    <property type="evidence" value="ECO:0007669"/>
    <property type="project" value="TreeGrafter"/>
</dbReference>
<dbReference type="Pfam" id="PF18564">
    <property type="entry name" value="Glyco_hydro_5_C"/>
    <property type="match status" value="1"/>
</dbReference>
<evidence type="ECO:0000259" key="5">
    <source>
        <dbReference type="Pfam" id="PF18564"/>
    </source>
</evidence>
<sequence>MALSYLHVDGAYFREPDGRAVMLRGVNLSGNAKLPMKPYMPTTVGGEPFFDDVNISFVGRPFSLSDADEHLLRLKRWGFNFHRLNITWEALEHSGPGVIDHDYIAYIVAVLQKCKEHGIRVFIDPHQDAWSRFTGGSGAPGWTLRAAGLNMRNFNATGAALVHNTHPDRSQYKTMIWPINYDKLACATMWTLFFAGKTFAPDASTVLNIEGENIQDYLQRHYCSAIQQLARAIWAAGDLADTVVVGYDTLNEPSAGYIGKSQIDIERRGLADGAHPTNFQGMMLGAGLATEVNVWESVAGAPSRIRGTRVIDPNGVSAWLEESGGCVWARHGVWDVKTRTLLKPDYFATDPKTGKPVGFAADYFRPFCRRFTAAIRMAHPMAIIIPELVPGGDHEHLGWDPAVDPVQRVVAAPHFYDGYSQSNRTYGLDHTLSLSGIGRRVYKTRKEATFTGEANIQKAFNEQFAWIKEDWTNHIGPTPIIIGETGIHFAIDHKRKIYDGDQAEFTRSIDFHFKAIEENLLNVTWWVYVPDHLGRQDGDGWNDEDFSIYSPGTPTVPGPYTWSKLDVGGRCLPALVRPYPTRTPGTPLEIKFDYKKQIFRFRFVREAGATSPPHCEVYLPEIHFPANTISVSGSSGTFEHDPINQILHWRDMGNGTQYIEVMKWTVKL</sequence>
<dbReference type="PANTHER" id="PTHR31308:SF5">
    <property type="entry name" value="ERGOSTERYL-BETA-GLUCOSIDASE"/>
    <property type="match status" value="1"/>
</dbReference>
<dbReference type="EMBL" id="QEAO01000003">
    <property type="protein sequence ID" value="TPX37083.1"/>
    <property type="molecule type" value="Genomic_DNA"/>
</dbReference>
<evidence type="ECO:0000313" key="6">
    <source>
        <dbReference type="EMBL" id="TPX37083.1"/>
    </source>
</evidence>
<evidence type="ECO:0000256" key="2">
    <source>
        <dbReference type="ARBA" id="ARBA00022801"/>
    </source>
</evidence>
<name>A0A507CHL5_9FUNG</name>
<dbReference type="SUPFAM" id="SSF51445">
    <property type="entry name" value="(Trans)glycosidases"/>
    <property type="match status" value="1"/>
</dbReference>
<accession>A0A507CHL5</accession>
<keyword evidence="2" id="KW-0378">Hydrolase</keyword>
<feature type="domain" description="Glycoside hydrolase family 5 C-terminal" evidence="5">
    <location>
        <begin position="577"/>
        <end position="661"/>
    </location>
</feature>
<dbReference type="InterPro" id="IPR017853">
    <property type="entry name" value="GH"/>
</dbReference>
<evidence type="ECO:0000256" key="1">
    <source>
        <dbReference type="ARBA" id="ARBA00005641"/>
    </source>
</evidence>
<dbReference type="Gene3D" id="2.60.40.1180">
    <property type="entry name" value="Golgi alpha-mannosidase II"/>
    <property type="match status" value="1"/>
</dbReference>
<dbReference type="OrthoDB" id="9971853at2759"/>
<protein>
    <recommendedName>
        <fullName evidence="8">Glycoside hydrolase family 5 domain-containing protein</fullName>
    </recommendedName>
</protein>
<dbReference type="InterPro" id="IPR041036">
    <property type="entry name" value="GH5_C"/>
</dbReference>
<dbReference type="GO" id="GO:0050295">
    <property type="term" value="F:steryl-beta-glucosidase activity"/>
    <property type="evidence" value="ECO:0007669"/>
    <property type="project" value="TreeGrafter"/>
</dbReference>
<dbReference type="InterPro" id="IPR001547">
    <property type="entry name" value="Glyco_hydro_5"/>
</dbReference>
<feature type="domain" description="Glycoside hydrolase family 5" evidence="4">
    <location>
        <begin position="66"/>
        <end position="130"/>
    </location>
</feature>
<dbReference type="Pfam" id="PF00150">
    <property type="entry name" value="Cellulase"/>
    <property type="match status" value="1"/>
</dbReference>
<evidence type="ECO:0008006" key="8">
    <source>
        <dbReference type="Google" id="ProtNLM"/>
    </source>
</evidence>
<dbReference type="GeneID" id="42002320"/>
<evidence type="ECO:0000313" key="7">
    <source>
        <dbReference type="Proteomes" id="UP000319731"/>
    </source>
</evidence>
<dbReference type="GO" id="GO:0000272">
    <property type="term" value="P:polysaccharide catabolic process"/>
    <property type="evidence" value="ECO:0007669"/>
    <property type="project" value="InterPro"/>
</dbReference>
<dbReference type="InterPro" id="IPR052066">
    <property type="entry name" value="Glycosphingolipid_Hydrolases"/>
</dbReference>
<gene>
    <name evidence="6" type="ORF">SmJEL517_g01095</name>
</gene>
<keyword evidence="7" id="KW-1185">Reference proteome</keyword>
<dbReference type="Gene3D" id="3.20.20.80">
    <property type="entry name" value="Glycosidases"/>
    <property type="match status" value="1"/>
</dbReference>
<proteinExistence type="inferred from homology"/>
<comment type="similarity">
    <text evidence="1">Belongs to the glycosyl hydrolase 5 (cellulase A) family.</text>
</comment>
<reference evidence="6 7" key="1">
    <citation type="journal article" date="2019" name="Sci. Rep.">
        <title>Comparative genomics of chytrid fungi reveal insights into the obligate biotrophic and pathogenic lifestyle of Synchytrium endobioticum.</title>
        <authorList>
            <person name="van de Vossenberg B.T.L.H."/>
            <person name="Warris S."/>
            <person name="Nguyen H.D.T."/>
            <person name="van Gent-Pelzer M.P.E."/>
            <person name="Joly D.L."/>
            <person name="van de Geest H.C."/>
            <person name="Bonants P.J.M."/>
            <person name="Smith D.S."/>
            <person name="Levesque C.A."/>
            <person name="van der Lee T.A.J."/>
        </authorList>
    </citation>
    <scope>NUCLEOTIDE SEQUENCE [LARGE SCALE GENOMIC DNA]</scope>
    <source>
        <strain evidence="6 7">JEL517</strain>
    </source>
</reference>
<comment type="caution">
    <text evidence="6">The sequence shown here is derived from an EMBL/GenBank/DDBJ whole genome shotgun (WGS) entry which is preliminary data.</text>
</comment>
<organism evidence="6 7">
    <name type="scientific">Synchytrium microbalum</name>
    <dbReference type="NCBI Taxonomy" id="1806994"/>
    <lineage>
        <taxon>Eukaryota</taxon>
        <taxon>Fungi</taxon>
        <taxon>Fungi incertae sedis</taxon>
        <taxon>Chytridiomycota</taxon>
        <taxon>Chytridiomycota incertae sedis</taxon>
        <taxon>Chytridiomycetes</taxon>
        <taxon>Synchytriales</taxon>
        <taxon>Synchytriaceae</taxon>
        <taxon>Synchytrium</taxon>
    </lineage>
</organism>
<evidence type="ECO:0000256" key="3">
    <source>
        <dbReference type="ARBA" id="ARBA00023295"/>
    </source>
</evidence>
<evidence type="ECO:0000259" key="4">
    <source>
        <dbReference type="Pfam" id="PF00150"/>
    </source>
</evidence>